<organism evidence="2 3">
    <name type="scientific">Streptomyces albipurpureus</name>
    <dbReference type="NCBI Taxonomy" id="2897419"/>
    <lineage>
        <taxon>Bacteria</taxon>
        <taxon>Bacillati</taxon>
        <taxon>Actinomycetota</taxon>
        <taxon>Actinomycetes</taxon>
        <taxon>Kitasatosporales</taxon>
        <taxon>Streptomycetaceae</taxon>
        <taxon>Streptomyces</taxon>
    </lineage>
</organism>
<protein>
    <submittedName>
        <fullName evidence="2">Uncharacterized protein</fullName>
    </submittedName>
</protein>
<sequence length="59" mass="6244">MRHQKAGATLKSTVGVISEPLRDRKNRVGPHTADVFSNLTPPLPAAVSASHAVVRDDNG</sequence>
<keyword evidence="3" id="KW-1185">Reference proteome</keyword>
<reference evidence="2" key="1">
    <citation type="submission" date="2022-06" db="EMBL/GenBank/DDBJ databases">
        <title>Genome public.</title>
        <authorList>
            <person name="Sun Q."/>
        </authorList>
    </citation>
    <scope>NUCLEOTIDE SEQUENCE</scope>
    <source>
        <strain evidence="2">CWNU-1</strain>
    </source>
</reference>
<comment type="caution">
    <text evidence="2">The sequence shown here is derived from an EMBL/GenBank/DDBJ whole genome shotgun (WGS) entry which is preliminary data.</text>
</comment>
<feature type="region of interest" description="Disordered" evidence="1">
    <location>
        <begin position="1"/>
        <end position="36"/>
    </location>
</feature>
<dbReference type="EMBL" id="JAMQAW010000025">
    <property type="protein sequence ID" value="MCM2390520.1"/>
    <property type="molecule type" value="Genomic_DNA"/>
</dbReference>
<evidence type="ECO:0000256" key="1">
    <source>
        <dbReference type="SAM" id="MobiDB-lite"/>
    </source>
</evidence>
<proteinExistence type="predicted"/>
<accession>A0ABT0USB9</accession>
<dbReference type="Proteomes" id="UP001431429">
    <property type="component" value="Unassembled WGS sequence"/>
</dbReference>
<dbReference type="RefSeq" id="WP_250920862.1">
    <property type="nucleotide sequence ID" value="NZ_JAMQAW010000025.1"/>
</dbReference>
<evidence type="ECO:0000313" key="3">
    <source>
        <dbReference type="Proteomes" id="UP001431429"/>
    </source>
</evidence>
<name>A0ABT0USB9_9ACTN</name>
<gene>
    <name evidence="2" type="ORF">NBG84_19840</name>
</gene>
<evidence type="ECO:0000313" key="2">
    <source>
        <dbReference type="EMBL" id="MCM2390520.1"/>
    </source>
</evidence>